<sequence>MRSLSQLIVQAGGLVYREMIAVFLFSAVSSAVLMPLVFLFSAGTALLLVPVVYAPLLAGVFYAAHRMVAGERPRLKDVFAGAVRFFIPSAVFGLLCSLFVLILASTWWYYGQKDGMLHWALAIFQTYFVTMFFVSQLYTLPLIVQENEPVFRAVGRSVKLTVTHPGYTIGAFLQLLCVTVLLGLTVVGFAFLFAGMAAVYSNMVARNVLAGREEKAENQGGKTWGGIAG</sequence>
<evidence type="ECO:0000313" key="3">
    <source>
        <dbReference type="Proteomes" id="UP000450917"/>
    </source>
</evidence>
<feature type="transmembrane region" description="Helical" evidence="1">
    <location>
        <begin position="116"/>
        <end position="144"/>
    </location>
</feature>
<feature type="transmembrane region" description="Helical" evidence="1">
    <location>
        <begin position="165"/>
        <end position="194"/>
    </location>
</feature>
<keyword evidence="1" id="KW-0812">Transmembrane</keyword>
<evidence type="ECO:0000256" key="1">
    <source>
        <dbReference type="SAM" id="Phobius"/>
    </source>
</evidence>
<evidence type="ECO:0008006" key="4">
    <source>
        <dbReference type="Google" id="ProtNLM"/>
    </source>
</evidence>
<reference evidence="2 3" key="1">
    <citation type="submission" date="2019-11" db="EMBL/GenBank/DDBJ databases">
        <title>Draft genome sequences of five Paenibacillus species of dairy origin.</title>
        <authorList>
            <person name="Olajide A.M."/>
            <person name="Chen S."/>
            <person name="Lapointe G."/>
        </authorList>
    </citation>
    <scope>NUCLEOTIDE SEQUENCE [LARGE SCALE GENOMIC DNA]</scope>
    <source>
        <strain evidence="2 3">2CS3</strain>
    </source>
</reference>
<evidence type="ECO:0000313" key="2">
    <source>
        <dbReference type="EMBL" id="MUG70203.1"/>
    </source>
</evidence>
<gene>
    <name evidence="2" type="ORF">GNP93_05865</name>
</gene>
<keyword evidence="1" id="KW-0472">Membrane</keyword>
<name>A0A7X2Z8D5_9BACL</name>
<dbReference type="AlphaFoldDB" id="A0A7X2Z8D5"/>
<feature type="transmembrane region" description="Helical" evidence="1">
    <location>
        <begin position="46"/>
        <end position="64"/>
    </location>
</feature>
<organism evidence="2 3">
    <name type="scientific">Paenibacillus validus</name>
    <dbReference type="NCBI Taxonomy" id="44253"/>
    <lineage>
        <taxon>Bacteria</taxon>
        <taxon>Bacillati</taxon>
        <taxon>Bacillota</taxon>
        <taxon>Bacilli</taxon>
        <taxon>Bacillales</taxon>
        <taxon>Paenibacillaceae</taxon>
        <taxon>Paenibacillus</taxon>
    </lineage>
</organism>
<dbReference type="RefSeq" id="WP_155614230.1">
    <property type="nucleotide sequence ID" value="NZ_WNZX01000003.1"/>
</dbReference>
<feature type="transmembrane region" description="Helical" evidence="1">
    <location>
        <begin position="85"/>
        <end position="110"/>
    </location>
</feature>
<proteinExistence type="predicted"/>
<feature type="transmembrane region" description="Helical" evidence="1">
    <location>
        <begin position="20"/>
        <end position="40"/>
    </location>
</feature>
<keyword evidence="1" id="KW-1133">Transmembrane helix</keyword>
<dbReference type="Proteomes" id="UP000450917">
    <property type="component" value="Unassembled WGS sequence"/>
</dbReference>
<comment type="caution">
    <text evidence="2">The sequence shown here is derived from an EMBL/GenBank/DDBJ whole genome shotgun (WGS) entry which is preliminary data.</text>
</comment>
<keyword evidence="3" id="KW-1185">Reference proteome</keyword>
<protein>
    <recommendedName>
        <fullName evidence="4">DUF624 domain-containing protein</fullName>
    </recommendedName>
</protein>
<dbReference type="EMBL" id="WNZX01000003">
    <property type="protein sequence ID" value="MUG70203.1"/>
    <property type="molecule type" value="Genomic_DNA"/>
</dbReference>
<accession>A0A7X2Z8D5</accession>